<dbReference type="InterPro" id="IPR029044">
    <property type="entry name" value="Nucleotide-diphossugar_trans"/>
</dbReference>
<dbReference type="Gene3D" id="3.90.550.10">
    <property type="entry name" value="Spore Coat Polysaccharide Biosynthesis Protein SpsA, Chain A"/>
    <property type="match status" value="1"/>
</dbReference>
<reference evidence="5 6" key="1">
    <citation type="submission" date="2018-08" db="EMBL/GenBank/DDBJ databases">
        <title>The multiple taxonomic identification of Sphingomonas gilva.</title>
        <authorList>
            <person name="Zhu D."/>
            <person name="Zheng S."/>
        </authorList>
    </citation>
    <scope>NUCLEOTIDE SEQUENCE [LARGE SCALE GENOMIC DNA]</scope>
    <source>
        <strain evidence="5 6">ZDH117</strain>
    </source>
</reference>
<dbReference type="EMBL" id="QWLV01000002">
    <property type="protein sequence ID" value="RHW17945.1"/>
    <property type="molecule type" value="Genomic_DNA"/>
</dbReference>
<dbReference type="InterPro" id="IPR025877">
    <property type="entry name" value="MobA-like_NTP_Trfase"/>
</dbReference>
<keyword evidence="1 5" id="KW-0808">Transferase</keyword>
<name>A0A396S3H4_9SPHN</name>
<feature type="domain" description="MobA-like NTP transferase" evidence="4">
    <location>
        <begin position="5"/>
        <end position="125"/>
    </location>
</feature>
<evidence type="ECO:0000256" key="2">
    <source>
        <dbReference type="ARBA" id="ARBA00022695"/>
    </source>
</evidence>
<dbReference type="GO" id="GO:0016779">
    <property type="term" value="F:nucleotidyltransferase activity"/>
    <property type="evidence" value="ECO:0007669"/>
    <property type="project" value="UniProtKB-KW"/>
</dbReference>
<dbReference type="InterPro" id="IPR050065">
    <property type="entry name" value="GlmU-like"/>
</dbReference>
<dbReference type="PANTHER" id="PTHR43584">
    <property type="entry name" value="NUCLEOTIDYL TRANSFERASE"/>
    <property type="match status" value="1"/>
</dbReference>
<evidence type="ECO:0000313" key="6">
    <source>
        <dbReference type="Proteomes" id="UP000266693"/>
    </source>
</evidence>
<gene>
    <name evidence="5" type="ORF">D1610_05400</name>
</gene>
<proteinExistence type="predicted"/>
<keyword evidence="2" id="KW-0548">Nucleotidyltransferase</keyword>
<evidence type="ECO:0000256" key="3">
    <source>
        <dbReference type="ARBA" id="ARBA00022842"/>
    </source>
</evidence>
<dbReference type="OrthoDB" id="9814110at2"/>
<dbReference type="SUPFAM" id="SSF53448">
    <property type="entry name" value="Nucleotide-diphospho-sugar transferases"/>
    <property type="match status" value="1"/>
</dbReference>
<dbReference type="PANTHER" id="PTHR43584:SF8">
    <property type="entry name" value="N-ACETYLMURAMATE ALPHA-1-PHOSPHATE URIDYLYLTRANSFERASE"/>
    <property type="match status" value="1"/>
</dbReference>
<dbReference type="Pfam" id="PF12804">
    <property type="entry name" value="NTP_transf_3"/>
    <property type="match status" value="1"/>
</dbReference>
<dbReference type="RefSeq" id="WP_118863136.1">
    <property type="nucleotide sequence ID" value="NZ_QWLV01000002.1"/>
</dbReference>
<protein>
    <submittedName>
        <fullName evidence="5">Nucleotidyltransferase</fullName>
    </submittedName>
</protein>
<evidence type="ECO:0000259" key="4">
    <source>
        <dbReference type="Pfam" id="PF12804"/>
    </source>
</evidence>
<dbReference type="Proteomes" id="UP000266693">
    <property type="component" value="Unassembled WGS sequence"/>
</dbReference>
<keyword evidence="6" id="KW-1185">Reference proteome</keyword>
<accession>A0A396S3H4</accession>
<organism evidence="5 6">
    <name type="scientific">Sphingomonas gilva</name>
    <dbReference type="NCBI Taxonomy" id="2305907"/>
    <lineage>
        <taxon>Bacteria</taxon>
        <taxon>Pseudomonadati</taxon>
        <taxon>Pseudomonadota</taxon>
        <taxon>Alphaproteobacteria</taxon>
        <taxon>Sphingomonadales</taxon>
        <taxon>Sphingomonadaceae</taxon>
        <taxon>Sphingomonas</taxon>
    </lineage>
</organism>
<dbReference type="AlphaFoldDB" id="A0A396S3H4"/>
<evidence type="ECO:0000256" key="1">
    <source>
        <dbReference type="ARBA" id="ARBA00022679"/>
    </source>
</evidence>
<evidence type="ECO:0000313" key="5">
    <source>
        <dbReference type="EMBL" id="RHW17945.1"/>
    </source>
</evidence>
<keyword evidence="3" id="KW-0460">Magnesium</keyword>
<comment type="caution">
    <text evidence="5">The sequence shown here is derived from an EMBL/GenBank/DDBJ whole genome shotgun (WGS) entry which is preliminary data.</text>
</comment>
<sequence>MIDTAILLAAGAGTRLRSAAESKPLCPVAGKPLIDHAIERMAAAGIARVIVVTGYRAEAIEAHLSARDWPITVEIARSADWRQPNGVSALAAAPLLDGEASLLAMCDHLVAPALYARMAKAGAGDGLKLGIDRRLGHPWIDPEDVTCVATADDRIVAIGKGIEPHDCYDTGVFAVGGAFFDALMELEAPSITEAVRVLTGEGRAGIVDCSDLDWIDVDDPRALAAAEAWLARGD</sequence>